<feature type="compositionally biased region" description="Gly residues" evidence="1">
    <location>
        <begin position="54"/>
        <end position="69"/>
    </location>
</feature>
<keyword evidence="3" id="KW-1185">Reference proteome</keyword>
<dbReference type="Pfam" id="PF03860">
    <property type="entry name" value="Csp"/>
    <property type="match status" value="1"/>
</dbReference>
<feature type="compositionally biased region" description="Low complexity" evidence="1">
    <location>
        <begin position="1"/>
        <end position="44"/>
    </location>
</feature>
<feature type="region of interest" description="Disordered" evidence="1">
    <location>
        <begin position="1"/>
        <end position="91"/>
    </location>
</feature>
<dbReference type="EMBL" id="FOFD01000003">
    <property type="protein sequence ID" value="SEQ76420.1"/>
    <property type="molecule type" value="Genomic_DNA"/>
</dbReference>
<dbReference type="AlphaFoldDB" id="A0A1H9IPA2"/>
<reference evidence="3" key="1">
    <citation type="submission" date="2016-10" db="EMBL/GenBank/DDBJ databases">
        <authorList>
            <person name="Varghese N."/>
            <person name="Submissions S."/>
        </authorList>
    </citation>
    <scope>NUCLEOTIDE SEQUENCE [LARGE SCALE GENOMIC DNA]</scope>
    <source>
        <strain evidence="3">DSM 25055</strain>
    </source>
</reference>
<feature type="compositionally biased region" description="Low complexity" evidence="1">
    <location>
        <begin position="70"/>
        <end position="87"/>
    </location>
</feature>
<dbReference type="Proteomes" id="UP000199114">
    <property type="component" value="Unassembled WGS sequence"/>
</dbReference>
<protein>
    <submittedName>
        <fullName evidence="2">Uncharacterized protein</fullName>
    </submittedName>
</protein>
<evidence type="ECO:0000313" key="2">
    <source>
        <dbReference type="EMBL" id="SEQ76420.1"/>
    </source>
</evidence>
<evidence type="ECO:0000313" key="3">
    <source>
        <dbReference type="Proteomes" id="UP000199114"/>
    </source>
</evidence>
<dbReference type="InterPro" id="IPR005560">
    <property type="entry name" value="Csp_YhjQ"/>
</dbReference>
<accession>A0A1H9IPA2</accession>
<dbReference type="Gene3D" id="1.20.1270.360">
    <property type="match status" value="1"/>
</dbReference>
<feature type="compositionally biased region" description="Low complexity" evidence="1">
    <location>
        <begin position="227"/>
        <end position="238"/>
    </location>
</feature>
<proteinExistence type="predicted"/>
<organism evidence="2 3">
    <name type="scientific">Natrinema salaciae</name>
    <dbReference type="NCBI Taxonomy" id="1186196"/>
    <lineage>
        <taxon>Archaea</taxon>
        <taxon>Methanobacteriati</taxon>
        <taxon>Methanobacteriota</taxon>
        <taxon>Stenosarchaea group</taxon>
        <taxon>Halobacteria</taxon>
        <taxon>Halobacteriales</taxon>
        <taxon>Natrialbaceae</taxon>
        <taxon>Natrinema</taxon>
    </lineage>
</organism>
<dbReference type="RefSeq" id="WP_245742096.1">
    <property type="nucleotide sequence ID" value="NZ_FOFD01000003.1"/>
</dbReference>
<feature type="compositionally biased region" description="Low complexity" evidence="1">
    <location>
        <begin position="204"/>
        <end position="218"/>
    </location>
</feature>
<evidence type="ECO:0000256" key="1">
    <source>
        <dbReference type="SAM" id="MobiDB-lite"/>
    </source>
</evidence>
<gene>
    <name evidence="2" type="ORF">SAMN04489841_2293</name>
</gene>
<feature type="region of interest" description="Disordered" evidence="1">
    <location>
        <begin position="204"/>
        <end position="259"/>
    </location>
</feature>
<feature type="compositionally biased region" description="Gly residues" evidence="1">
    <location>
        <begin position="248"/>
        <end position="259"/>
    </location>
</feature>
<dbReference type="STRING" id="1186196.SAMN04489841_2293"/>
<sequence>MSHQYNQQPQQGQPSHQYNQQPQQGQPSHQYNQQPQQGQPGHQPTRTSGHHGMRGGQQMGGHQTGGQQMGAGTQPQAMQGQQSGTQPAPSFEDHLTDELRLLLEDFSELSHVTAWCAKECATGAPALGTCARICQDLAEIAELNEMLIARDSMFGPEVADMFIRVANEGLPELYQHQQQHPHITETIAAIERTMNSCESVLQQLGGQQPTTGGQQAGPQGMGGQQMGGQPTQPMPEQGQHGHEMSGQPTGGAGSMGRQY</sequence>
<name>A0A1H9IPA2_9EURY</name>